<dbReference type="Proteomes" id="UP000887013">
    <property type="component" value="Unassembled WGS sequence"/>
</dbReference>
<evidence type="ECO:0000256" key="1">
    <source>
        <dbReference type="SAM" id="MobiDB-lite"/>
    </source>
</evidence>
<sequence length="171" mass="19763">MENSFEPQYARLSTPNQSLCLFSFIYFLMNTFQFDSDPPQHLTDGKSIRLREFFPILKSLPFFTPSSRRTLYMALIYHTSADEIRHEKLRLGGEKKRERKKKRKSKRKKGKASFSICSQTKRKSSGIEGFHLLEPPLARPEGVGTFSFVCNVRRIVKARLLLTSAASFFST</sequence>
<gene>
    <name evidence="2" type="ORF">NPIL_667301</name>
</gene>
<protein>
    <submittedName>
        <fullName evidence="2">Uncharacterized protein</fullName>
    </submittedName>
</protein>
<evidence type="ECO:0000313" key="2">
    <source>
        <dbReference type="EMBL" id="GFT29069.1"/>
    </source>
</evidence>
<proteinExistence type="predicted"/>
<reference evidence="2" key="1">
    <citation type="submission" date="2020-08" db="EMBL/GenBank/DDBJ databases">
        <title>Multicomponent nature underlies the extraordinary mechanical properties of spider dragline silk.</title>
        <authorList>
            <person name="Kono N."/>
            <person name="Nakamura H."/>
            <person name="Mori M."/>
            <person name="Yoshida Y."/>
            <person name="Ohtoshi R."/>
            <person name="Malay A.D."/>
            <person name="Moran D.A.P."/>
            <person name="Tomita M."/>
            <person name="Numata K."/>
            <person name="Arakawa K."/>
        </authorList>
    </citation>
    <scope>NUCLEOTIDE SEQUENCE</scope>
</reference>
<dbReference type="EMBL" id="BMAW01012514">
    <property type="protein sequence ID" value="GFT29069.1"/>
    <property type="molecule type" value="Genomic_DNA"/>
</dbReference>
<keyword evidence="3" id="KW-1185">Reference proteome</keyword>
<organism evidence="2 3">
    <name type="scientific">Nephila pilipes</name>
    <name type="common">Giant wood spider</name>
    <name type="synonym">Nephila maculata</name>
    <dbReference type="NCBI Taxonomy" id="299642"/>
    <lineage>
        <taxon>Eukaryota</taxon>
        <taxon>Metazoa</taxon>
        <taxon>Ecdysozoa</taxon>
        <taxon>Arthropoda</taxon>
        <taxon>Chelicerata</taxon>
        <taxon>Arachnida</taxon>
        <taxon>Araneae</taxon>
        <taxon>Araneomorphae</taxon>
        <taxon>Entelegynae</taxon>
        <taxon>Araneoidea</taxon>
        <taxon>Nephilidae</taxon>
        <taxon>Nephila</taxon>
    </lineage>
</organism>
<dbReference type="AlphaFoldDB" id="A0A8X6TP42"/>
<name>A0A8X6TP42_NEPPI</name>
<accession>A0A8X6TP42</accession>
<feature type="compositionally biased region" description="Basic residues" evidence="1">
    <location>
        <begin position="97"/>
        <end position="111"/>
    </location>
</feature>
<evidence type="ECO:0000313" key="3">
    <source>
        <dbReference type="Proteomes" id="UP000887013"/>
    </source>
</evidence>
<comment type="caution">
    <text evidence="2">The sequence shown here is derived from an EMBL/GenBank/DDBJ whole genome shotgun (WGS) entry which is preliminary data.</text>
</comment>
<feature type="region of interest" description="Disordered" evidence="1">
    <location>
        <begin position="94"/>
        <end position="113"/>
    </location>
</feature>